<feature type="binding site" evidence="3">
    <location>
        <position position="82"/>
    </location>
    <ligand>
        <name>Zn(2+)</name>
        <dbReference type="ChEBI" id="CHEBI:29105"/>
        <label>1</label>
    </ligand>
</feature>
<dbReference type="GO" id="GO:0016813">
    <property type="term" value="F:hydrolase activity, acting on carbon-nitrogen (but not peptide) bonds, in linear amidines"/>
    <property type="evidence" value="ECO:0007669"/>
    <property type="project" value="InterPro"/>
</dbReference>
<keyword evidence="3" id="KW-0862">Zinc</keyword>
<dbReference type="PANTHER" id="PTHR32494">
    <property type="entry name" value="ALLANTOATE DEIMINASE-RELATED"/>
    <property type="match status" value="1"/>
</dbReference>
<sequence>MTPDAFLADLDQLSEFGATAPAGAAVRGVDRQAATPEHAAARRWVADGLAGNGFGVEPDRIGNLFASIEWLPGAPALVLGSHLDSQPAAGRLDGAYGVLAAAHAATRLAAEVAAGELTPVRNLAVVDWFNEEGARFTPSLLGSSTYTGALALTDALAIEDLAGVSVADALRGIGCLGSGGGPVADRYLELHIEQGRELENAGVEIGVVTRNWAVAKFTVVVHGDQAHTGATALADRHDALVGAARLVLTLRELAAEAPPGQLLASVGRLRVFPNSPVVVPARVEFEADIRGPETEQVSRALREFDTAMADLTEVTAERARVKVRPPRELWPDGVALAEKAAAEVGARSLRLATRAGHDAIALSARVPTVLIFVPSRDGISHNVAEDTDPDHLLAGVEVLTATARRLLRGEPGGDDE</sequence>
<feature type="domain" description="Peptidase M20 dimerisation" evidence="4">
    <location>
        <begin position="215"/>
        <end position="311"/>
    </location>
</feature>
<dbReference type="InterPro" id="IPR002933">
    <property type="entry name" value="Peptidase_M20"/>
</dbReference>
<dbReference type="RefSeq" id="WP_179444855.1">
    <property type="nucleotide sequence ID" value="NZ_JACBZS010000001.1"/>
</dbReference>
<dbReference type="GO" id="GO:0046872">
    <property type="term" value="F:metal ion binding"/>
    <property type="evidence" value="ECO:0007669"/>
    <property type="project" value="UniProtKB-KW"/>
</dbReference>
<dbReference type="SUPFAM" id="SSF55031">
    <property type="entry name" value="Bacterial exopeptidase dimerisation domain"/>
    <property type="match status" value="1"/>
</dbReference>
<dbReference type="Pfam" id="PF07687">
    <property type="entry name" value="M20_dimer"/>
    <property type="match status" value="1"/>
</dbReference>
<proteinExistence type="inferred from homology"/>
<dbReference type="InterPro" id="IPR010158">
    <property type="entry name" value="Amidase_Cbmase"/>
</dbReference>
<accession>A0A7Z0D902</accession>
<dbReference type="PIRSF" id="PIRSF001235">
    <property type="entry name" value="Amidase_carbamoylase"/>
    <property type="match status" value="1"/>
</dbReference>
<reference evidence="5 6" key="1">
    <citation type="submission" date="2020-07" db="EMBL/GenBank/DDBJ databases">
        <title>Sequencing the genomes of 1000 actinobacteria strains.</title>
        <authorList>
            <person name="Klenk H.-P."/>
        </authorList>
    </citation>
    <scope>NUCLEOTIDE SEQUENCE [LARGE SCALE GENOMIC DNA]</scope>
    <source>
        <strain evidence="5 6">DSM 103164</strain>
    </source>
</reference>
<dbReference type="Pfam" id="PF01546">
    <property type="entry name" value="Peptidase_M20"/>
    <property type="match status" value="1"/>
</dbReference>
<feature type="binding site" evidence="3">
    <location>
        <position position="93"/>
    </location>
    <ligand>
        <name>Zn(2+)</name>
        <dbReference type="ChEBI" id="CHEBI:29105"/>
        <label>1</label>
    </ligand>
</feature>
<protein>
    <submittedName>
        <fullName evidence="5">N-carbamoyl-L-amino-acid hydrolase</fullName>
        <ecNumber evidence="5">3.5.1.87</ecNumber>
    </submittedName>
</protein>
<organism evidence="5 6">
    <name type="scientific">Naumannella cuiyingiana</name>
    <dbReference type="NCBI Taxonomy" id="1347891"/>
    <lineage>
        <taxon>Bacteria</taxon>
        <taxon>Bacillati</taxon>
        <taxon>Actinomycetota</taxon>
        <taxon>Actinomycetes</taxon>
        <taxon>Propionibacteriales</taxon>
        <taxon>Propionibacteriaceae</taxon>
        <taxon>Naumannella</taxon>
    </lineage>
</organism>
<feature type="binding site" evidence="3">
    <location>
        <position position="132"/>
    </location>
    <ligand>
        <name>Zn(2+)</name>
        <dbReference type="ChEBI" id="CHEBI:29105"/>
        <label>2</label>
    </ligand>
</feature>
<gene>
    <name evidence="5" type="ORF">GGQ54_001526</name>
</gene>
<feature type="binding site" evidence="3">
    <location>
        <position position="93"/>
    </location>
    <ligand>
        <name>Zn(2+)</name>
        <dbReference type="ChEBI" id="CHEBI:29105"/>
        <label>2</label>
    </ligand>
</feature>
<keyword evidence="3" id="KW-0479">Metal-binding</keyword>
<feature type="binding site" evidence="3">
    <location>
        <position position="191"/>
    </location>
    <ligand>
        <name>Zn(2+)</name>
        <dbReference type="ChEBI" id="CHEBI:29105"/>
        <label>1</label>
    </ligand>
</feature>
<dbReference type="AlphaFoldDB" id="A0A7Z0D902"/>
<name>A0A7Z0D902_9ACTN</name>
<dbReference type="Gene3D" id="3.30.70.360">
    <property type="match status" value="1"/>
</dbReference>
<dbReference type="Proteomes" id="UP000527616">
    <property type="component" value="Unassembled WGS sequence"/>
</dbReference>
<dbReference type="GO" id="GO:0050538">
    <property type="term" value="F:N-carbamoyl-L-amino-acid hydrolase activity"/>
    <property type="evidence" value="ECO:0007669"/>
    <property type="project" value="UniProtKB-EC"/>
</dbReference>
<comment type="similarity">
    <text evidence="1">Belongs to the peptidase M20 family.</text>
</comment>
<dbReference type="Gene3D" id="3.40.630.10">
    <property type="entry name" value="Zn peptidases"/>
    <property type="match status" value="1"/>
</dbReference>
<dbReference type="NCBIfam" id="TIGR01879">
    <property type="entry name" value="hydantase"/>
    <property type="match status" value="1"/>
</dbReference>
<comment type="caution">
    <text evidence="5">The sequence shown here is derived from an EMBL/GenBank/DDBJ whole genome shotgun (WGS) entry which is preliminary data.</text>
</comment>
<evidence type="ECO:0000256" key="3">
    <source>
        <dbReference type="PIRSR" id="PIRSR001235-1"/>
    </source>
</evidence>
<comment type="cofactor">
    <cofactor evidence="3">
        <name>Zn(2+)</name>
        <dbReference type="ChEBI" id="CHEBI:29105"/>
    </cofactor>
    <text evidence="3">Binds 2 Zn(2+) ions per subunit.</text>
</comment>
<feature type="binding site" evidence="3">
    <location>
        <position position="381"/>
    </location>
    <ligand>
        <name>Zn(2+)</name>
        <dbReference type="ChEBI" id="CHEBI:29105"/>
        <label>2</label>
    </ligand>
</feature>
<dbReference type="InterPro" id="IPR036264">
    <property type="entry name" value="Bact_exopeptidase_dim_dom"/>
</dbReference>
<dbReference type="SUPFAM" id="SSF53187">
    <property type="entry name" value="Zn-dependent exopeptidases"/>
    <property type="match status" value="1"/>
</dbReference>
<keyword evidence="6" id="KW-1185">Reference proteome</keyword>
<evidence type="ECO:0000256" key="1">
    <source>
        <dbReference type="ARBA" id="ARBA00006153"/>
    </source>
</evidence>
<dbReference type="EC" id="3.5.1.87" evidence="5"/>
<dbReference type="PANTHER" id="PTHR32494:SF5">
    <property type="entry name" value="ALLANTOATE AMIDOHYDROLASE"/>
    <property type="match status" value="1"/>
</dbReference>
<evidence type="ECO:0000259" key="4">
    <source>
        <dbReference type="Pfam" id="PF07687"/>
    </source>
</evidence>
<evidence type="ECO:0000256" key="2">
    <source>
        <dbReference type="ARBA" id="ARBA00022801"/>
    </source>
</evidence>
<dbReference type="EMBL" id="JACBZS010000001">
    <property type="protein sequence ID" value="NYI70966.1"/>
    <property type="molecule type" value="Genomic_DNA"/>
</dbReference>
<keyword evidence="2 5" id="KW-0378">Hydrolase</keyword>
<dbReference type="InterPro" id="IPR011650">
    <property type="entry name" value="Peptidase_M20_dimer"/>
</dbReference>
<evidence type="ECO:0000313" key="6">
    <source>
        <dbReference type="Proteomes" id="UP000527616"/>
    </source>
</evidence>
<evidence type="ECO:0000313" key="5">
    <source>
        <dbReference type="EMBL" id="NYI70966.1"/>
    </source>
</evidence>